<sequence>MGRPHQGDNRSAARNEVAVALLSWSQEVKLPFIMERAYQEVIEGIAGGTTPQNVVAFRPSEAAKAR</sequence>
<proteinExistence type="predicted"/>
<protein>
    <submittedName>
        <fullName evidence="1">Uncharacterized protein</fullName>
    </submittedName>
</protein>
<dbReference type="OrthoDB" id="467192at2"/>
<reference evidence="1 2" key="1">
    <citation type="journal article" date="2018" name="Syst. Appl. Microbiol.">
        <title>Abditibacterium utsteinense sp. nov., the first cultivated member of candidate phylum FBP, isolated from ice-free Antarctic soil samples.</title>
        <authorList>
            <person name="Tahon G."/>
            <person name="Tytgat B."/>
            <person name="Lebbe L."/>
            <person name="Carlier A."/>
            <person name="Willems A."/>
        </authorList>
    </citation>
    <scope>NUCLEOTIDE SEQUENCE [LARGE SCALE GENOMIC DNA]</scope>
    <source>
        <strain evidence="1 2">LMG 29911</strain>
    </source>
</reference>
<name>A0A2S8STC4_9BACT</name>
<organism evidence="1 2">
    <name type="scientific">Abditibacterium utsteinense</name>
    <dbReference type="NCBI Taxonomy" id="1960156"/>
    <lineage>
        <taxon>Bacteria</taxon>
        <taxon>Pseudomonadati</taxon>
        <taxon>Abditibacteriota</taxon>
        <taxon>Abditibacteriia</taxon>
        <taxon>Abditibacteriales</taxon>
        <taxon>Abditibacteriaceae</taxon>
        <taxon>Abditibacterium</taxon>
    </lineage>
</organism>
<dbReference type="EMBL" id="NIGF01000007">
    <property type="protein sequence ID" value="PQV64053.1"/>
    <property type="molecule type" value="Genomic_DNA"/>
</dbReference>
<comment type="caution">
    <text evidence="1">The sequence shown here is derived from an EMBL/GenBank/DDBJ whole genome shotgun (WGS) entry which is preliminary data.</text>
</comment>
<gene>
    <name evidence="1" type="ORF">B1R32_10778</name>
</gene>
<dbReference type="AlphaFoldDB" id="A0A2S8STC4"/>
<dbReference type="Proteomes" id="UP000237684">
    <property type="component" value="Unassembled WGS sequence"/>
</dbReference>
<dbReference type="InParanoid" id="A0A2S8STC4"/>
<dbReference type="RefSeq" id="WP_105483524.1">
    <property type="nucleotide sequence ID" value="NZ_NIGF01000007.1"/>
</dbReference>
<evidence type="ECO:0000313" key="2">
    <source>
        <dbReference type="Proteomes" id="UP000237684"/>
    </source>
</evidence>
<keyword evidence="2" id="KW-1185">Reference proteome</keyword>
<accession>A0A2S8STC4</accession>
<evidence type="ECO:0000313" key="1">
    <source>
        <dbReference type="EMBL" id="PQV64053.1"/>
    </source>
</evidence>